<protein>
    <submittedName>
        <fullName evidence="3">Glycosyltransferase family 25 protein</fullName>
    </submittedName>
</protein>
<accession>A0A849KBI3</accession>
<evidence type="ECO:0000313" key="4">
    <source>
        <dbReference type="Proteomes" id="UP000574931"/>
    </source>
</evidence>
<dbReference type="EMBL" id="JABFCY010000001">
    <property type="protein sequence ID" value="NNU58805.1"/>
    <property type="molecule type" value="Genomic_DNA"/>
</dbReference>
<proteinExistence type="predicted"/>
<organism evidence="3 4">
    <name type="scientific">Ochrobactrum soli</name>
    <dbReference type="NCBI Taxonomy" id="2448455"/>
    <lineage>
        <taxon>Bacteria</taxon>
        <taxon>Pseudomonadati</taxon>
        <taxon>Pseudomonadota</taxon>
        <taxon>Alphaproteobacteria</taxon>
        <taxon>Hyphomicrobiales</taxon>
        <taxon>Brucellaceae</taxon>
        <taxon>Brucella/Ochrobactrum group</taxon>
        <taxon>Ochrobactrum</taxon>
    </lineage>
</organism>
<dbReference type="GO" id="GO:0016740">
    <property type="term" value="F:transferase activity"/>
    <property type="evidence" value="ECO:0007669"/>
    <property type="project" value="UniProtKB-KW"/>
</dbReference>
<keyword evidence="3" id="KW-0808">Transferase</keyword>
<feature type="domain" description="Glycosyl transferase family 25" evidence="2">
    <location>
        <begin position="31"/>
        <end position="149"/>
    </location>
</feature>
<dbReference type="Pfam" id="PF01755">
    <property type="entry name" value="Glyco_transf_25"/>
    <property type="match status" value="1"/>
</dbReference>
<dbReference type="RefSeq" id="WP_171316674.1">
    <property type="nucleotide sequence ID" value="NZ_JABFCY010000001.1"/>
</dbReference>
<evidence type="ECO:0000256" key="1">
    <source>
        <dbReference type="SAM" id="MobiDB-lite"/>
    </source>
</evidence>
<keyword evidence="4" id="KW-1185">Reference proteome</keyword>
<reference evidence="3 4" key="1">
    <citation type="submission" date="2020-05" db="EMBL/GenBank/DDBJ databases">
        <title>Draft Genome Sequence of Ochrobactrum soli Isolated from Stable Fly Gut.</title>
        <authorList>
            <person name="Pileggi M.T."/>
            <person name="Vazhakkala L.J."/>
            <person name="Wong C.N."/>
        </authorList>
    </citation>
    <scope>NUCLEOTIDE SEQUENCE [LARGE SCALE GENOMIC DNA]</scope>
    <source>
        <strain evidence="3 4">MTP-C0764</strain>
    </source>
</reference>
<sequence length="266" mass="29923">MNETRHDSPAQSGSQKPATQQKPDGPKRAVKAFIIHLKRASDRQPQVAQLIDSLPMRAEVIDAIDGRVLDGETIQRVYRRSVHKPHYPFPLSTNEIACFLSHRKAWQAIVDQKIDAGFVLEDDVELTPEFAAAFQAALQLVDHDSFIRFPFRERETGREVLNIDGVRVILPVPVGLGMVAQLVGREAARRLLAATETFDRPVDTTAQMNWVTGLKPLSVLPGGVREVSVRLGGSTIQKSRSLPDKLKREILRPLYRWKIKNRSRKS</sequence>
<dbReference type="AlphaFoldDB" id="A0A849KBI3"/>
<feature type="region of interest" description="Disordered" evidence="1">
    <location>
        <begin position="1"/>
        <end position="27"/>
    </location>
</feature>
<evidence type="ECO:0000259" key="2">
    <source>
        <dbReference type="Pfam" id="PF01755"/>
    </source>
</evidence>
<name>A0A849KBI3_9HYPH</name>
<comment type="caution">
    <text evidence="3">The sequence shown here is derived from an EMBL/GenBank/DDBJ whole genome shotgun (WGS) entry which is preliminary data.</text>
</comment>
<dbReference type="CDD" id="cd06532">
    <property type="entry name" value="Glyco_transf_25"/>
    <property type="match status" value="1"/>
</dbReference>
<feature type="compositionally biased region" description="Polar residues" evidence="1">
    <location>
        <begin position="9"/>
        <end position="22"/>
    </location>
</feature>
<dbReference type="Proteomes" id="UP000574931">
    <property type="component" value="Unassembled WGS sequence"/>
</dbReference>
<dbReference type="InterPro" id="IPR002654">
    <property type="entry name" value="Glyco_trans_25"/>
</dbReference>
<evidence type="ECO:0000313" key="3">
    <source>
        <dbReference type="EMBL" id="NNU58805.1"/>
    </source>
</evidence>
<gene>
    <name evidence="3" type="ORF">HKX02_00855</name>
</gene>